<dbReference type="AlphaFoldDB" id="A0AAU9N576"/>
<evidence type="ECO:0000313" key="3">
    <source>
        <dbReference type="Proteomes" id="UP001157418"/>
    </source>
</evidence>
<gene>
    <name evidence="2" type="ORF">LVIROSA_LOCUS19632</name>
</gene>
<name>A0AAU9N576_9ASTR</name>
<proteinExistence type="predicted"/>
<organism evidence="2 3">
    <name type="scientific">Lactuca virosa</name>
    <dbReference type="NCBI Taxonomy" id="75947"/>
    <lineage>
        <taxon>Eukaryota</taxon>
        <taxon>Viridiplantae</taxon>
        <taxon>Streptophyta</taxon>
        <taxon>Embryophyta</taxon>
        <taxon>Tracheophyta</taxon>
        <taxon>Spermatophyta</taxon>
        <taxon>Magnoliopsida</taxon>
        <taxon>eudicotyledons</taxon>
        <taxon>Gunneridae</taxon>
        <taxon>Pentapetalae</taxon>
        <taxon>asterids</taxon>
        <taxon>campanulids</taxon>
        <taxon>Asterales</taxon>
        <taxon>Asteraceae</taxon>
        <taxon>Cichorioideae</taxon>
        <taxon>Cichorieae</taxon>
        <taxon>Lactucinae</taxon>
        <taxon>Lactuca</taxon>
    </lineage>
</organism>
<feature type="region of interest" description="Disordered" evidence="1">
    <location>
        <begin position="27"/>
        <end position="53"/>
    </location>
</feature>
<evidence type="ECO:0000313" key="2">
    <source>
        <dbReference type="EMBL" id="CAH1433021.1"/>
    </source>
</evidence>
<comment type="caution">
    <text evidence="2">The sequence shown here is derived from an EMBL/GenBank/DDBJ whole genome shotgun (WGS) entry which is preliminary data.</text>
</comment>
<dbReference type="Proteomes" id="UP001157418">
    <property type="component" value="Unassembled WGS sequence"/>
</dbReference>
<protein>
    <submittedName>
        <fullName evidence="2">Uncharacterized protein</fullName>
    </submittedName>
</protein>
<reference evidence="2 3" key="1">
    <citation type="submission" date="2022-01" db="EMBL/GenBank/DDBJ databases">
        <authorList>
            <person name="Xiong W."/>
            <person name="Schranz E."/>
        </authorList>
    </citation>
    <scope>NUCLEOTIDE SEQUENCE [LARGE SCALE GENOMIC DNA]</scope>
</reference>
<dbReference type="EMBL" id="CAKMRJ010003334">
    <property type="protein sequence ID" value="CAH1433021.1"/>
    <property type="molecule type" value="Genomic_DNA"/>
</dbReference>
<sequence>MDTPSISSIHSQTLFRSDETCRPVATLRLTPQPDGRQQTTTGGRVFSNSSSPPPSAMMFYNSSRNWTSYLTSSAPLIVFDFDGHLFRFVICFVEIGNQIWWIDFDF</sequence>
<evidence type="ECO:0000256" key="1">
    <source>
        <dbReference type="SAM" id="MobiDB-lite"/>
    </source>
</evidence>
<accession>A0AAU9N576</accession>
<keyword evidence="3" id="KW-1185">Reference proteome</keyword>